<dbReference type="PANTHER" id="PTHR47718">
    <property type="entry name" value="OS01G0519700 PROTEIN"/>
    <property type="match status" value="1"/>
</dbReference>
<protein>
    <recommendedName>
        <fullName evidence="7">SWIM-type domain-containing protein</fullName>
    </recommendedName>
</protein>
<dbReference type="PROSITE" id="PS50158">
    <property type="entry name" value="ZF_CCHC"/>
    <property type="match status" value="1"/>
</dbReference>
<evidence type="ECO:0000313" key="5">
    <source>
        <dbReference type="EMBL" id="KAJ3568104.1"/>
    </source>
</evidence>
<keyword evidence="1" id="KW-0862">Zinc</keyword>
<dbReference type="GO" id="GO:0008270">
    <property type="term" value="F:zinc ion binding"/>
    <property type="evidence" value="ECO:0007669"/>
    <property type="project" value="UniProtKB-KW"/>
</dbReference>
<dbReference type="InterPro" id="IPR018289">
    <property type="entry name" value="MULE_transposase_dom"/>
</dbReference>
<evidence type="ECO:0000259" key="4">
    <source>
        <dbReference type="PROSITE" id="PS50966"/>
    </source>
</evidence>
<gene>
    <name evidence="5" type="ORF">NP233_g5933</name>
</gene>
<dbReference type="InterPro" id="IPR007527">
    <property type="entry name" value="Znf_SWIM"/>
</dbReference>
<keyword evidence="6" id="KW-1185">Reference proteome</keyword>
<evidence type="ECO:0008006" key="7">
    <source>
        <dbReference type="Google" id="ProtNLM"/>
    </source>
</evidence>
<feature type="domain" description="SWIM-type" evidence="4">
    <location>
        <begin position="1069"/>
        <end position="1103"/>
    </location>
</feature>
<feature type="compositionally biased region" description="Polar residues" evidence="2">
    <location>
        <begin position="1268"/>
        <end position="1279"/>
    </location>
</feature>
<dbReference type="PROSITE" id="PS50966">
    <property type="entry name" value="ZF_SWIM"/>
    <property type="match status" value="1"/>
</dbReference>
<dbReference type="Pfam" id="PF10551">
    <property type="entry name" value="MULE"/>
    <property type="match status" value="1"/>
</dbReference>
<sequence length="1308" mass="147615">MENFEDYSTPPAHSAFSFAFYQSLTFGSLETITFPLINKSGSLIHWCFDKEVPASAEGSIILPGETIPHYNDLRPIILALKTAFSQGFRSVAIQMSGLNGEPPLERLYHFKKIRLFIEVNNHVRAISYASRLVNTIKDGGFGLSNDHVNGFLSTKISHQACGFLGSISFPLWKLGCLFDEEWLEEDIANAYLELIYFTDAASKTRSTKQEYHPSSIILPTLFLSNIQHDLWDGGNPVPGSACVNLRSIINSPTRTKLAALICTNNHFTAYRSIDFVSIEFGDSLGGKSQPHINAALEWSASTSRVSFMKPICGGVNIQGPRSGSCGIAALNFIHCGIDPQVEPWSPQNSSQMRREFLFKLIFYHSCATSSLINKSQWTVESKPLASNTKEDFISYEDFNLHTPTIHHPIHSFLAALPHAYKRGQAPLPLPLPSTLHLKLQNKVVTPIDIKIEPLDKAATLSLPQFIDLTTPSPIQSIKQESPVIKLDDSPCRLPLRDIIDLTNSPVALKSERPGFKFAVLDSDNSDAEASVISIKQELPVVTPSTSLSRPTVSQVPRILQVRGNLRLHSAFKSFEEAEEAVYTAEGARGFPWRRAQSQKDENGVIKKRTLRCSSYHKALQTHSDKVDPGDHRRSKSIRCGCAAHVNVRLQNGGIWTLTTVHLEHNHPPIGRRTIPPSAAQKKLVAQYATQPKFERSHIKKILDNQFEDHPLERRQITNIMNAARREARAAVTELGGDFPAVLAHLQSLSQNESGWDYRPRLDESNTVVALWWQSPAQADLARRYWDILINDTAYNRNVYSYPLNIGIVIDNFGRSRNVWYCLQKSETIASHTWVLQNHLDTARQPPEVFASDRHISLCKAVPSVLPFTYHIYCLHHLGSNVHLHLRSCIDHDKWSSFCTMFWRVYRAASPDMFDRRWKELLAEYPAGRSYLEEELYPCRQRWAWAWLSRRSHVSNLEALFAHILKLLRQYAGPFALQRCYEQMTESMFYSTELIQRPPDSRDWNQLVIDEPNESDFDWKDNEQNKMLNTFINDDAHITSAWLFNLINNMKVRIHQIFKITHQATGVVHYLVRLDDDRCICDCCMGMNLGIPCRHFFNAWVNVHGLPFHMGLIRARWYKDPQLDLSQISAATRMGEIGSQELRLRGSLASASNPIEWAARRGRGESGSTPPRTQTIGAREVHQVVQSAFRPLLAGIRTQEQVEEFVDRMLKAQELAEAEERAEVIHDPLTVKSVGRPRTARLTGAVEGRPRGGGPTAPRLAPGWVPGDNTGSEAQTSNTHPQPPLKTTRVYKCGNCGQQGHGRHHCPSR</sequence>
<dbReference type="InterPro" id="IPR001878">
    <property type="entry name" value="Znf_CCHC"/>
</dbReference>
<comment type="caution">
    <text evidence="5">The sequence shown here is derived from an EMBL/GenBank/DDBJ whole genome shotgun (WGS) entry which is preliminary data.</text>
</comment>
<accession>A0AAD5YU42</accession>
<proteinExistence type="predicted"/>
<evidence type="ECO:0000256" key="1">
    <source>
        <dbReference type="PROSITE-ProRule" id="PRU00047"/>
    </source>
</evidence>
<keyword evidence="1" id="KW-0479">Metal-binding</keyword>
<dbReference type="Gene3D" id="3.40.395.10">
    <property type="entry name" value="Adenoviral Proteinase, Chain A"/>
    <property type="match status" value="1"/>
</dbReference>
<dbReference type="EMBL" id="JANIEX010000367">
    <property type="protein sequence ID" value="KAJ3568104.1"/>
    <property type="molecule type" value="Genomic_DNA"/>
</dbReference>
<keyword evidence="1" id="KW-0863">Zinc-finger</keyword>
<dbReference type="Pfam" id="PF03101">
    <property type="entry name" value="FAR1"/>
    <property type="match status" value="1"/>
</dbReference>
<evidence type="ECO:0000256" key="2">
    <source>
        <dbReference type="SAM" id="MobiDB-lite"/>
    </source>
</evidence>
<evidence type="ECO:0000259" key="3">
    <source>
        <dbReference type="PROSITE" id="PS50158"/>
    </source>
</evidence>
<organism evidence="5 6">
    <name type="scientific">Leucocoprinus birnbaumii</name>
    <dbReference type="NCBI Taxonomy" id="56174"/>
    <lineage>
        <taxon>Eukaryota</taxon>
        <taxon>Fungi</taxon>
        <taxon>Dikarya</taxon>
        <taxon>Basidiomycota</taxon>
        <taxon>Agaricomycotina</taxon>
        <taxon>Agaricomycetes</taxon>
        <taxon>Agaricomycetidae</taxon>
        <taxon>Agaricales</taxon>
        <taxon>Agaricineae</taxon>
        <taxon>Agaricaceae</taxon>
        <taxon>Leucocoprinus</taxon>
    </lineage>
</organism>
<dbReference type="GO" id="GO:0003676">
    <property type="term" value="F:nucleic acid binding"/>
    <property type="evidence" value="ECO:0007669"/>
    <property type="project" value="InterPro"/>
</dbReference>
<dbReference type="Proteomes" id="UP001213000">
    <property type="component" value="Unassembled WGS sequence"/>
</dbReference>
<feature type="region of interest" description="Disordered" evidence="2">
    <location>
        <begin position="1242"/>
        <end position="1286"/>
    </location>
</feature>
<reference evidence="5" key="1">
    <citation type="submission" date="2022-07" db="EMBL/GenBank/DDBJ databases">
        <title>Genome Sequence of Leucocoprinus birnbaumii.</title>
        <authorList>
            <person name="Buettner E."/>
        </authorList>
    </citation>
    <scope>NUCLEOTIDE SEQUENCE</scope>
    <source>
        <strain evidence="5">VT141</strain>
    </source>
</reference>
<feature type="domain" description="CCHC-type" evidence="3">
    <location>
        <begin position="1291"/>
        <end position="1307"/>
    </location>
</feature>
<name>A0AAD5YU42_9AGAR</name>
<dbReference type="SUPFAM" id="SSF54001">
    <property type="entry name" value="Cysteine proteinases"/>
    <property type="match status" value="1"/>
</dbReference>
<evidence type="ECO:0000313" key="6">
    <source>
        <dbReference type="Proteomes" id="UP001213000"/>
    </source>
</evidence>
<dbReference type="InterPro" id="IPR004330">
    <property type="entry name" value="FAR1_DNA_bnd_dom"/>
</dbReference>
<dbReference type="InterPro" id="IPR038765">
    <property type="entry name" value="Papain-like_cys_pep_sf"/>
</dbReference>